<dbReference type="InterPro" id="IPR036691">
    <property type="entry name" value="Endo/exonu/phosph_ase_sf"/>
</dbReference>
<evidence type="ECO:0000256" key="2">
    <source>
        <dbReference type="ARBA" id="ARBA00022723"/>
    </source>
</evidence>
<gene>
    <name evidence="9" type="ORF">NEOLI_003755</name>
</gene>
<evidence type="ECO:0000256" key="6">
    <source>
        <dbReference type="PIRSR" id="PIRSR604808-3"/>
    </source>
</evidence>
<evidence type="ECO:0000259" key="8">
    <source>
        <dbReference type="Pfam" id="PF03372"/>
    </source>
</evidence>
<dbReference type="GO" id="GO:0005634">
    <property type="term" value="C:nucleus"/>
    <property type="evidence" value="ECO:0007669"/>
    <property type="project" value="TreeGrafter"/>
</dbReference>
<protein>
    <submittedName>
        <fullName evidence="9">DNA-(Apurinic or apyrimidinic site) lyase 2</fullName>
    </submittedName>
</protein>
<evidence type="ECO:0000313" key="9">
    <source>
        <dbReference type="EMBL" id="OLL23866.1"/>
    </source>
</evidence>
<feature type="binding site" evidence="5">
    <location>
        <position position="188"/>
    </location>
    <ligand>
        <name>Mg(2+)</name>
        <dbReference type="ChEBI" id="CHEBI:18420"/>
        <label>1</label>
    </ligand>
</feature>
<dbReference type="EMBL" id="LXFE01001156">
    <property type="protein sequence ID" value="OLL23866.1"/>
    <property type="molecule type" value="Genomic_DNA"/>
</dbReference>
<dbReference type="Pfam" id="PF03372">
    <property type="entry name" value="Exo_endo_phos"/>
    <property type="match status" value="1"/>
</dbReference>
<feature type="domain" description="Endonuclease/exonuclease/phosphatase" evidence="8">
    <location>
        <begin position="4"/>
        <end position="259"/>
    </location>
</feature>
<dbReference type="GO" id="GO:0006284">
    <property type="term" value="P:base-excision repair"/>
    <property type="evidence" value="ECO:0007669"/>
    <property type="project" value="TreeGrafter"/>
</dbReference>
<proteinExistence type="inferred from homology"/>
<comment type="similarity">
    <text evidence="1 7">Belongs to the DNA repair enzymes AP/ExoA family.</text>
</comment>
<dbReference type="PANTHER" id="PTHR22748:SF4">
    <property type="entry name" value="DNA-(APURINIC OR APYRIMIDINIC SITE) ENDONUCLEASE 2"/>
    <property type="match status" value="1"/>
</dbReference>
<keyword evidence="7" id="KW-0227">DNA damage</keyword>
<evidence type="ECO:0000256" key="5">
    <source>
        <dbReference type="PIRSR" id="PIRSR604808-2"/>
    </source>
</evidence>
<dbReference type="GO" id="GO:0008311">
    <property type="term" value="F:double-stranded DNA 3'-5' DNA exonuclease activity"/>
    <property type="evidence" value="ECO:0007669"/>
    <property type="project" value="TreeGrafter"/>
</dbReference>
<keyword evidence="10" id="KW-1185">Reference proteome</keyword>
<feature type="binding site" evidence="5">
    <location>
        <position position="42"/>
    </location>
    <ligand>
        <name>Mg(2+)</name>
        <dbReference type="ChEBI" id="CHEBI:18420"/>
        <label>1</label>
    </ligand>
</feature>
<keyword evidence="9" id="KW-0456">Lyase</keyword>
<keyword evidence="3" id="KW-0378">Hydrolase</keyword>
<keyword evidence="4 5" id="KW-0460">Magnesium</keyword>
<sequence>MRIVTWNVNGIRNPFSYSPWSTSRSYKTIFETLRADIIVLQELKMQRKDLTSQIAHVPGYESFFTFPKAKKGYSGVAVYVNTEKCMPIKAEEGITGCLENDKRIPWRELNGGIGGYSGIDLLEGQFLDSEGRALILDFGMFVLIGIYCPNNSGPEREDYRLQYLDSLSRRVGNLIAAGRQVIVAGDVNVCCSLLDTADPKEALRVSENGDFMSNPGRQWLGAFLKSCVKDVVREFWPEREGMFTCWNTKINARPGNYGMCTCGFCD</sequence>
<dbReference type="PANTHER" id="PTHR22748">
    <property type="entry name" value="AP ENDONUCLEASE"/>
    <property type="match status" value="1"/>
</dbReference>
<evidence type="ECO:0000256" key="1">
    <source>
        <dbReference type="ARBA" id="ARBA00007092"/>
    </source>
</evidence>
<comment type="caution">
    <text evidence="9">The sequence shown here is derived from an EMBL/GenBank/DDBJ whole genome shotgun (WGS) entry which is preliminary data.</text>
</comment>
<reference evidence="9 10" key="1">
    <citation type="submission" date="2016-04" db="EMBL/GenBank/DDBJ databases">
        <title>Evolutionary innovation and constraint leading to complex multicellularity in the Ascomycota.</title>
        <authorList>
            <person name="Cisse O."/>
            <person name="Nguyen A."/>
            <person name="Hewitt D.A."/>
            <person name="Jedd G."/>
            <person name="Stajich J.E."/>
        </authorList>
    </citation>
    <scope>NUCLEOTIDE SEQUENCE [LARGE SCALE GENOMIC DNA]</scope>
    <source>
        <strain evidence="9 10">DAH-3</strain>
    </source>
</reference>
<dbReference type="GO" id="GO:0003677">
    <property type="term" value="F:DNA binding"/>
    <property type="evidence" value="ECO:0007669"/>
    <property type="project" value="InterPro"/>
</dbReference>
<evidence type="ECO:0000256" key="3">
    <source>
        <dbReference type="ARBA" id="ARBA00022801"/>
    </source>
</evidence>
<accession>A0A1U7LMH3</accession>
<dbReference type="PROSITE" id="PS51435">
    <property type="entry name" value="AP_NUCLEASE_F1_4"/>
    <property type="match status" value="1"/>
</dbReference>
<comment type="cofactor">
    <cofactor evidence="5 7">
        <name>Mg(2+)</name>
        <dbReference type="ChEBI" id="CHEBI:18420"/>
    </cofactor>
    <cofactor evidence="5 7">
        <name>Mn(2+)</name>
        <dbReference type="ChEBI" id="CHEBI:29035"/>
    </cofactor>
    <text evidence="5 7">Probably binds two magnesium or manganese ions per subunit.</text>
</comment>
<evidence type="ECO:0000313" key="10">
    <source>
        <dbReference type="Proteomes" id="UP000186594"/>
    </source>
</evidence>
<dbReference type="GO" id="GO:0016829">
    <property type="term" value="F:lyase activity"/>
    <property type="evidence" value="ECO:0007669"/>
    <property type="project" value="UniProtKB-KW"/>
</dbReference>
<dbReference type="STRING" id="1198029.A0A1U7LMH3"/>
<dbReference type="OrthoDB" id="391817at2759"/>
<dbReference type="Gene3D" id="3.60.10.10">
    <property type="entry name" value="Endonuclease/exonuclease/phosphatase"/>
    <property type="match status" value="1"/>
</dbReference>
<dbReference type="AlphaFoldDB" id="A0A1U7LMH3"/>
<dbReference type="SUPFAM" id="SSF56219">
    <property type="entry name" value="DNase I-like"/>
    <property type="match status" value="1"/>
</dbReference>
<dbReference type="GO" id="GO:0003906">
    <property type="term" value="F:DNA-(apurinic or apyrimidinic site) endonuclease activity"/>
    <property type="evidence" value="ECO:0007669"/>
    <property type="project" value="TreeGrafter"/>
</dbReference>
<dbReference type="NCBIfam" id="TIGR00633">
    <property type="entry name" value="xth"/>
    <property type="match status" value="1"/>
</dbReference>
<evidence type="ECO:0000256" key="7">
    <source>
        <dbReference type="RuleBase" id="RU362131"/>
    </source>
</evidence>
<dbReference type="OMA" id="ISTWNIN"/>
<keyword evidence="5" id="KW-0464">Manganese</keyword>
<dbReference type="InterPro" id="IPR020847">
    <property type="entry name" value="AP_endonuclease_F1_BS"/>
</dbReference>
<dbReference type="InterPro" id="IPR004808">
    <property type="entry name" value="AP_endonuc_1"/>
</dbReference>
<feature type="binding site" evidence="5">
    <location>
        <position position="7"/>
    </location>
    <ligand>
        <name>Mg(2+)</name>
        <dbReference type="ChEBI" id="CHEBI:18420"/>
        <label>1</label>
    </ligand>
</feature>
<keyword evidence="2 5" id="KW-0479">Metal-binding</keyword>
<feature type="binding site" evidence="5">
    <location>
        <position position="186"/>
    </location>
    <ligand>
        <name>Mg(2+)</name>
        <dbReference type="ChEBI" id="CHEBI:18420"/>
        <label>1</label>
    </ligand>
</feature>
<evidence type="ECO:0000256" key="4">
    <source>
        <dbReference type="ARBA" id="ARBA00022842"/>
    </source>
</evidence>
<keyword evidence="7" id="KW-0234">DNA repair</keyword>
<dbReference type="GO" id="GO:0046872">
    <property type="term" value="F:metal ion binding"/>
    <property type="evidence" value="ECO:0007669"/>
    <property type="project" value="UniProtKB-KW"/>
</dbReference>
<dbReference type="Proteomes" id="UP000186594">
    <property type="component" value="Unassembled WGS sequence"/>
</dbReference>
<name>A0A1U7LMH3_NEOID</name>
<feature type="site" description="Transition state stabilizer" evidence="6">
    <location>
        <position position="188"/>
    </location>
</feature>
<dbReference type="InterPro" id="IPR005135">
    <property type="entry name" value="Endo/exonuclease/phosphatase"/>
</dbReference>
<organism evidence="9 10">
    <name type="scientific">Neolecta irregularis (strain DAH-3)</name>
    <dbReference type="NCBI Taxonomy" id="1198029"/>
    <lineage>
        <taxon>Eukaryota</taxon>
        <taxon>Fungi</taxon>
        <taxon>Dikarya</taxon>
        <taxon>Ascomycota</taxon>
        <taxon>Taphrinomycotina</taxon>
        <taxon>Neolectales</taxon>
        <taxon>Neolectaceae</taxon>
        <taxon>Neolecta</taxon>
    </lineage>
</organism>
<dbReference type="GO" id="GO:0008081">
    <property type="term" value="F:phosphoric diester hydrolase activity"/>
    <property type="evidence" value="ECO:0007669"/>
    <property type="project" value="TreeGrafter"/>
</dbReference>
<dbReference type="PROSITE" id="PS00726">
    <property type="entry name" value="AP_NUCLEASE_F1_1"/>
    <property type="match status" value="1"/>
</dbReference>